<feature type="region of interest" description="Disordered" evidence="1">
    <location>
        <begin position="1"/>
        <end position="128"/>
    </location>
</feature>
<sequence length="350" mass="37374">MSRRRSNASESLARFVSDSPTSPVSPPRQPSRPLNRRRHSSYTRLADHGDDSRTVTASLKPDPDPSASSSPSRNSPTLTSSLSRYLSSSRRGSQSVWAQTSATGSGTTTPAALAKDRDLRKPPPSGPLQALTSSLAFLPAFPFPGQKPAETASYAKGEGQMRVVPWSSIKALYVCFKPSSASLAASNAGEDEDTATSDIVNAWLVGLQELSAGGSRPWDPRLLCPEPPSPPLSDSSLPSPPPLSPPSTASAPSLISSSPSSSEDTPPHASPRKRRRPDWPTVTMLVSVPPAVWVERRDGGWREFDPKGMGVEEIMRNVLLVPSTAASTASTRFPLPSFLGHQSQPRITHQ</sequence>
<dbReference type="OrthoDB" id="10439665at2759"/>
<name>A0A511K8H8_RHOTO</name>
<reference evidence="2 3" key="1">
    <citation type="submission" date="2019-07" db="EMBL/GenBank/DDBJ databases">
        <title>Rhodotorula toruloides NBRC10032 genome sequencing.</title>
        <authorList>
            <person name="Shida Y."/>
            <person name="Takaku H."/>
            <person name="Ogasawara W."/>
            <person name="Mori K."/>
        </authorList>
    </citation>
    <scope>NUCLEOTIDE SEQUENCE [LARGE SCALE GENOMIC DNA]</scope>
    <source>
        <strain evidence="2 3">NBRC10032</strain>
    </source>
</reference>
<feature type="compositionally biased region" description="Low complexity" evidence="1">
    <location>
        <begin position="246"/>
        <end position="264"/>
    </location>
</feature>
<feature type="compositionally biased region" description="Low complexity" evidence="1">
    <location>
        <begin position="57"/>
        <end position="113"/>
    </location>
</feature>
<dbReference type="AlphaFoldDB" id="A0A511K8H8"/>
<accession>A0A511K8H8</accession>
<comment type="caution">
    <text evidence="2">The sequence shown here is derived from an EMBL/GenBank/DDBJ whole genome shotgun (WGS) entry which is preliminary data.</text>
</comment>
<gene>
    <name evidence="2" type="ORF">Rt10032_c02g0654</name>
</gene>
<dbReference type="EMBL" id="BJWK01000002">
    <property type="protein sequence ID" value="GEM06637.1"/>
    <property type="molecule type" value="Genomic_DNA"/>
</dbReference>
<evidence type="ECO:0000313" key="3">
    <source>
        <dbReference type="Proteomes" id="UP000321518"/>
    </source>
</evidence>
<evidence type="ECO:0000313" key="2">
    <source>
        <dbReference type="EMBL" id="GEM06637.1"/>
    </source>
</evidence>
<protein>
    <submittedName>
        <fullName evidence="2">Uncharacterized protein</fullName>
    </submittedName>
</protein>
<dbReference type="Proteomes" id="UP000321518">
    <property type="component" value="Unassembled WGS sequence"/>
</dbReference>
<organism evidence="2 3">
    <name type="scientific">Rhodotorula toruloides</name>
    <name type="common">Yeast</name>
    <name type="synonym">Rhodosporidium toruloides</name>
    <dbReference type="NCBI Taxonomy" id="5286"/>
    <lineage>
        <taxon>Eukaryota</taxon>
        <taxon>Fungi</taxon>
        <taxon>Dikarya</taxon>
        <taxon>Basidiomycota</taxon>
        <taxon>Pucciniomycotina</taxon>
        <taxon>Microbotryomycetes</taxon>
        <taxon>Sporidiobolales</taxon>
        <taxon>Sporidiobolaceae</taxon>
        <taxon>Rhodotorula</taxon>
    </lineage>
</organism>
<proteinExistence type="predicted"/>
<evidence type="ECO:0000256" key="1">
    <source>
        <dbReference type="SAM" id="MobiDB-lite"/>
    </source>
</evidence>
<feature type="region of interest" description="Disordered" evidence="1">
    <location>
        <begin position="215"/>
        <end position="281"/>
    </location>
</feature>